<comment type="subcellular location">
    <subcellularLocation>
        <location evidence="1 10">Membrane</location>
        <topology evidence="1 10">Multi-pass membrane protein</topology>
    </subcellularLocation>
</comment>
<feature type="region of interest" description="Disordered" evidence="11">
    <location>
        <begin position="473"/>
        <end position="502"/>
    </location>
</feature>
<dbReference type="PROSITE" id="PS00713">
    <property type="entry name" value="NA_DICARBOXYL_SYMP_1"/>
    <property type="match status" value="1"/>
</dbReference>
<dbReference type="SUPFAM" id="SSF118215">
    <property type="entry name" value="Proton glutamate symport protein"/>
    <property type="match status" value="1"/>
</dbReference>
<dbReference type="AlphaFoldDB" id="A0A915Q5L2"/>
<feature type="transmembrane region" description="Helical" evidence="10">
    <location>
        <begin position="265"/>
        <end position="291"/>
    </location>
</feature>
<evidence type="ECO:0000256" key="6">
    <source>
        <dbReference type="ARBA" id="ARBA00022989"/>
    </source>
</evidence>
<comment type="similarity">
    <text evidence="2 10">Belongs to the dicarboxylate/amino acid:cation symporter (DAACS) (TC 2.A.23) family.</text>
</comment>
<keyword evidence="3 10" id="KW-0813">Transport</keyword>
<dbReference type="GO" id="GO:0015175">
    <property type="term" value="F:neutral L-amino acid transmembrane transporter activity"/>
    <property type="evidence" value="ECO:0007669"/>
    <property type="project" value="TreeGrafter"/>
</dbReference>
<evidence type="ECO:0000256" key="9">
    <source>
        <dbReference type="ARBA" id="ARBA00058473"/>
    </source>
</evidence>
<proteinExistence type="inferred from homology"/>
<comment type="function">
    <text evidence="9">Transports L-glutamate and also L- and D-aspartate. Essential for terminating the postsynaptic action of glutamate by rapidly removing released glutamate from the synaptic cleft. Acts as a symport by cotransporting sodium.</text>
</comment>
<dbReference type="Pfam" id="PF00375">
    <property type="entry name" value="SDF"/>
    <property type="match status" value="1"/>
</dbReference>
<accession>A0A915Q5L2</accession>
<dbReference type="InterPro" id="IPR001991">
    <property type="entry name" value="Na-dicarboxylate_symporter"/>
</dbReference>
<dbReference type="GO" id="GO:0005313">
    <property type="term" value="F:L-glutamate transmembrane transporter activity"/>
    <property type="evidence" value="ECO:0007669"/>
    <property type="project" value="TreeGrafter"/>
</dbReference>
<keyword evidence="4 10" id="KW-0812">Transmembrane</keyword>
<dbReference type="InterPro" id="IPR050746">
    <property type="entry name" value="DAACS"/>
</dbReference>
<dbReference type="InterPro" id="IPR018107">
    <property type="entry name" value="Na-dicarboxylate_symporter_CS"/>
</dbReference>
<evidence type="ECO:0000256" key="3">
    <source>
        <dbReference type="ARBA" id="ARBA00022448"/>
    </source>
</evidence>
<evidence type="ECO:0000256" key="8">
    <source>
        <dbReference type="ARBA" id="ARBA00023180"/>
    </source>
</evidence>
<feature type="transmembrane region" description="Helical" evidence="10">
    <location>
        <begin position="377"/>
        <end position="394"/>
    </location>
</feature>
<evidence type="ECO:0000256" key="4">
    <source>
        <dbReference type="ARBA" id="ARBA00022692"/>
    </source>
</evidence>
<keyword evidence="12" id="KW-1185">Reference proteome</keyword>
<evidence type="ECO:0000256" key="1">
    <source>
        <dbReference type="ARBA" id="ARBA00004141"/>
    </source>
</evidence>
<dbReference type="WBParaSite" id="sdigi.contig627.g9280.t1">
    <property type="protein sequence ID" value="sdigi.contig627.g9280.t1"/>
    <property type="gene ID" value="sdigi.contig627.g9280"/>
</dbReference>
<sequence length="502" mass="54534">MASWLRRNLLLVLTIVSVLLGILLGFIGRLFHLTLQSIVLVSFPGELLMRMLKLMILPLVISSLISGLAQLDAKQSGRLGSLAIFYYVATTVIAVITGILLVITIHPGNPTIKHDIGEGTEAKTVSTLETFLDLLRNTFPENIVQATFQQVQTKYIPVKPKIIKKNSSEILQAIANGSLTIMKPSVEYTAGMNVLGVIVFCISFGIVLSQLGEQARTMVDFFSIMDQVIMRLVMIIMWYSPIGIMCLIAGKILEIDDLANMAQMLAMYVVTVLLGLIIHALISLPLLFFICTRKNPFAYMRGLLQAWITALGTASSSATLPITFKCLEENLGIDRRVTRFVLPVGATINMDGTALYEAVAAIFIAQTNGVDLSFGQVITISLTATLASIGAASVPSAGLVTMLIVLTAVGLPVKDVSLIVAVDWLLDRIRTSINVLGDAFGAGIVHHFSRKQLAIIDAERRLSSHHAYDEHGQLLPSSKHGNGPAWAKDSKGYKSVPTEQHK</sequence>
<keyword evidence="6 10" id="KW-1133">Transmembrane helix</keyword>
<keyword evidence="8" id="KW-0325">Glycoprotein</keyword>
<feature type="transmembrane region" description="Helical" evidence="10">
    <location>
        <begin position="9"/>
        <end position="31"/>
    </location>
</feature>
<feature type="transmembrane region" description="Helical" evidence="10">
    <location>
        <begin position="51"/>
        <end position="71"/>
    </location>
</feature>
<keyword evidence="7 10" id="KW-0472">Membrane</keyword>
<dbReference type="PANTHER" id="PTHR11958">
    <property type="entry name" value="SODIUM/DICARBOXYLATE SYMPORTER-RELATED"/>
    <property type="match status" value="1"/>
</dbReference>
<dbReference type="PRINTS" id="PR00173">
    <property type="entry name" value="EDTRNSPORT"/>
</dbReference>
<dbReference type="InterPro" id="IPR036458">
    <property type="entry name" value="Na:dicarbo_symporter_sf"/>
</dbReference>
<feature type="transmembrane region" description="Helical" evidence="10">
    <location>
        <begin position="188"/>
        <end position="208"/>
    </location>
</feature>
<feature type="transmembrane region" description="Helical" evidence="10">
    <location>
        <begin position="228"/>
        <end position="253"/>
    </location>
</feature>
<protein>
    <recommendedName>
        <fullName evidence="10">Amino acid transporter</fullName>
    </recommendedName>
</protein>
<dbReference type="Gene3D" id="1.10.3860.10">
    <property type="entry name" value="Sodium:dicarboxylate symporter"/>
    <property type="match status" value="1"/>
</dbReference>
<keyword evidence="5 10" id="KW-0769">Symport</keyword>
<evidence type="ECO:0000256" key="10">
    <source>
        <dbReference type="RuleBase" id="RU361216"/>
    </source>
</evidence>
<feature type="transmembrane region" description="Helical" evidence="10">
    <location>
        <begin position="83"/>
        <end position="105"/>
    </location>
</feature>
<feature type="transmembrane region" description="Helical" evidence="10">
    <location>
        <begin position="400"/>
        <end position="426"/>
    </location>
</feature>
<evidence type="ECO:0000256" key="5">
    <source>
        <dbReference type="ARBA" id="ARBA00022847"/>
    </source>
</evidence>
<dbReference type="Proteomes" id="UP000887581">
    <property type="component" value="Unplaced"/>
</dbReference>
<dbReference type="PANTHER" id="PTHR11958:SF110">
    <property type="entry name" value="EXCITATORY AMINO ACID TRANSPORTER"/>
    <property type="match status" value="1"/>
</dbReference>
<evidence type="ECO:0000256" key="2">
    <source>
        <dbReference type="ARBA" id="ARBA00006148"/>
    </source>
</evidence>
<evidence type="ECO:0000256" key="11">
    <source>
        <dbReference type="SAM" id="MobiDB-lite"/>
    </source>
</evidence>
<organism evidence="12 13">
    <name type="scientific">Setaria digitata</name>
    <dbReference type="NCBI Taxonomy" id="48799"/>
    <lineage>
        <taxon>Eukaryota</taxon>
        <taxon>Metazoa</taxon>
        <taxon>Ecdysozoa</taxon>
        <taxon>Nematoda</taxon>
        <taxon>Chromadorea</taxon>
        <taxon>Rhabditida</taxon>
        <taxon>Spirurina</taxon>
        <taxon>Spiruromorpha</taxon>
        <taxon>Filarioidea</taxon>
        <taxon>Setariidae</taxon>
        <taxon>Setaria</taxon>
    </lineage>
</organism>
<evidence type="ECO:0000256" key="7">
    <source>
        <dbReference type="ARBA" id="ARBA00023136"/>
    </source>
</evidence>
<name>A0A915Q5L2_9BILA</name>
<evidence type="ECO:0000313" key="13">
    <source>
        <dbReference type="WBParaSite" id="sdigi.contig627.g9280.t1"/>
    </source>
</evidence>
<dbReference type="GO" id="GO:0015501">
    <property type="term" value="F:glutamate:sodium symporter activity"/>
    <property type="evidence" value="ECO:0007669"/>
    <property type="project" value="TreeGrafter"/>
</dbReference>
<evidence type="ECO:0000313" key="12">
    <source>
        <dbReference type="Proteomes" id="UP000887581"/>
    </source>
</evidence>
<dbReference type="GO" id="GO:0005886">
    <property type="term" value="C:plasma membrane"/>
    <property type="evidence" value="ECO:0007669"/>
    <property type="project" value="TreeGrafter"/>
</dbReference>
<reference evidence="13" key="1">
    <citation type="submission" date="2022-11" db="UniProtKB">
        <authorList>
            <consortium name="WormBaseParasite"/>
        </authorList>
    </citation>
    <scope>IDENTIFICATION</scope>
</reference>
<dbReference type="PROSITE" id="PS00714">
    <property type="entry name" value="NA_DICARBOXYL_SYMP_2"/>
    <property type="match status" value="1"/>
</dbReference>
<dbReference type="FunFam" id="1.10.3860.10:FF:000002">
    <property type="entry name" value="Amino acid transporter"/>
    <property type="match status" value="1"/>
</dbReference>